<dbReference type="Proteomes" id="UP000543554">
    <property type="component" value="Unassembled WGS sequence"/>
</dbReference>
<feature type="compositionally biased region" description="Basic and acidic residues" evidence="1">
    <location>
        <begin position="22"/>
        <end position="35"/>
    </location>
</feature>
<proteinExistence type="predicted"/>
<dbReference type="EMBL" id="JACJIB010000008">
    <property type="protein sequence ID" value="MBA8915231.1"/>
    <property type="molecule type" value="Genomic_DNA"/>
</dbReference>
<name>A0AA40S686_9HYPH</name>
<evidence type="ECO:0000256" key="1">
    <source>
        <dbReference type="SAM" id="MobiDB-lite"/>
    </source>
</evidence>
<evidence type="ECO:0000313" key="2">
    <source>
        <dbReference type="EMBL" id="MBA8915231.1"/>
    </source>
</evidence>
<dbReference type="AlphaFoldDB" id="A0AA40S686"/>
<comment type="caution">
    <text evidence="2">The sequence shown here is derived from an EMBL/GenBank/DDBJ whole genome shotgun (WGS) entry which is preliminary data.</text>
</comment>
<keyword evidence="3" id="KW-1185">Reference proteome</keyword>
<sequence>MDRQVVHNWSAPRSLPAQVDGRTYERVSRADEKGRTCRSSAGGAKLDPEPGDTCQG</sequence>
<reference evidence="2 3" key="1">
    <citation type="submission" date="2020-08" db="EMBL/GenBank/DDBJ databases">
        <title>Genomic Encyclopedia of Type Strains, Phase IV (KMG-IV): sequencing the most valuable type-strain genomes for metagenomic binning, comparative biology and taxonomic classification.</title>
        <authorList>
            <person name="Goeker M."/>
        </authorList>
    </citation>
    <scope>NUCLEOTIDE SEQUENCE [LARGE SCALE GENOMIC DNA]</scope>
    <source>
        <strain evidence="2 3">DSM 11490</strain>
    </source>
</reference>
<accession>A0AA40S686</accession>
<protein>
    <submittedName>
        <fullName evidence="2">Uncharacterized protein</fullName>
    </submittedName>
</protein>
<organism evidence="2 3">
    <name type="scientific">Methylorubrum thiocyanatum</name>
    <dbReference type="NCBI Taxonomy" id="47958"/>
    <lineage>
        <taxon>Bacteria</taxon>
        <taxon>Pseudomonadati</taxon>
        <taxon>Pseudomonadota</taxon>
        <taxon>Alphaproteobacteria</taxon>
        <taxon>Hyphomicrobiales</taxon>
        <taxon>Methylobacteriaceae</taxon>
        <taxon>Methylorubrum</taxon>
    </lineage>
</organism>
<evidence type="ECO:0000313" key="3">
    <source>
        <dbReference type="Proteomes" id="UP000543554"/>
    </source>
</evidence>
<feature type="region of interest" description="Disordered" evidence="1">
    <location>
        <begin position="1"/>
        <end position="56"/>
    </location>
</feature>
<gene>
    <name evidence="2" type="ORF">HNR51_004331</name>
</gene>